<proteinExistence type="predicted"/>
<organism evidence="3 4">
    <name type="scientific">Brenthis ino</name>
    <name type="common">lesser marbled fritillary</name>
    <dbReference type="NCBI Taxonomy" id="405034"/>
    <lineage>
        <taxon>Eukaryota</taxon>
        <taxon>Metazoa</taxon>
        <taxon>Ecdysozoa</taxon>
        <taxon>Arthropoda</taxon>
        <taxon>Hexapoda</taxon>
        <taxon>Insecta</taxon>
        <taxon>Pterygota</taxon>
        <taxon>Neoptera</taxon>
        <taxon>Endopterygota</taxon>
        <taxon>Lepidoptera</taxon>
        <taxon>Glossata</taxon>
        <taxon>Ditrysia</taxon>
        <taxon>Papilionoidea</taxon>
        <taxon>Nymphalidae</taxon>
        <taxon>Heliconiinae</taxon>
        <taxon>Argynnini</taxon>
        <taxon>Brenthis</taxon>
    </lineage>
</organism>
<feature type="region of interest" description="Disordered" evidence="1">
    <location>
        <begin position="79"/>
        <end position="150"/>
    </location>
</feature>
<dbReference type="Proteomes" id="UP000838878">
    <property type="component" value="Chromosome 3"/>
</dbReference>
<feature type="signal peptide" evidence="2">
    <location>
        <begin position="1"/>
        <end position="23"/>
    </location>
</feature>
<dbReference type="OrthoDB" id="8192989at2759"/>
<feature type="compositionally biased region" description="Basic and acidic residues" evidence="1">
    <location>
        <begin position="90"/>
        <end position="119"/>
    </location>
</feature>
<name>A0A8J9UKB9_9NEOP</name>
<reference evidence="3" key="1">
    <citation type="submission" date="2021-12" db="EMBL/GenBank/DDBJ databases">
        <authorList>
            <person name="Martin H S."/>
        </authorList>
    </citation>
    <scope>NUCLEOTIDE SEQUENCE</scope>
</reference>
<evidence type="ECO:0000256" key="2">
    <source>
        <dbReference type="SAM" id="SignalP"/>
    </source>
</evidence>
<keyword evidence="2" id="KW-0732">Signal</keyword>
<feature type="non-terminal residue" evidence="3">
    <location>
        <position position="164"/>
    </location>
</feature>
<keyword evidence="4" id="KW-1185">Reference proteome</keyword>
<sequence>MVNYRRVICEVVVLLAVVSINIAAPVPDCPHAYIDQRQNGTENYRLSIDGVVIAVAPAETLLDAASDLSELFSETDLDVFLKPPPPHAPSKPEESKPEESKPEESNLKPESENPNDKPISDVSLESNLPAQKKDASVKKQEKAQRLKNRLANVLIPLLRRTRHH</sequence>
<gene>
    <name evidence="3" type="ORF">BINO364_LOCUS7919</name>
</gene>
<accession>A0A8J9UKB9</accession>
<dbReference type="AlphaFoldDB" id="A0A8J9UKB9"/>
<protein>
    <submittedName>
        <fullName evidence="3">Uncharacterized protein</fullName>
    </submittedName>
</protein>
<dbReference type="EMBL" id="OV170223">
    <property type="protein sequence ID" value="CAH0721881.1"/>
    <property type="molecule type" value="Genomic_DNA"/>
</dbReference>
<feature type="compositionally biased region" description="Basic and acidic residues" evidence="1">
    <location>
        <begin position="131"/>
        <end position="144"/>
    </location>
</feature>
<evidence type="ECO:0000256" key="1">
    <source>
        <dbReference type="SAM" id="MobiDB-lite"/>
    </source>
</evidence>
<evidence type="ECO:0000313" key="3">
    <source>
        <dbReference type="EMBL" id="CAH0721881.1"/>
    </source>
</evidence>
<feature type="chain" id="PRO_5035442783" evidence="2">
    <location>
        <begin position="24"/>
        <end position="164"/>
    </location>
</feature>
<evidence type="ECO:0000313" key="4">
    <source>
        <dbReference type="Proteomes" id="UP000838878"/>
    </source>
</evidence>